<gene>
    <name evidence="3" type="ORF">ACFSDE_03190</name>
</gene>
<feature type="region of interest" description="Disordered" evidence="1">
    <location>
        <begin position="1"/>
        <end position="29"/>
    </location>
</feature>
<evidence type="ECO:0000256" key="1">
    <source>
        <dbReference type="SAM" id="MobiDB-lite"/>
    </source>
</evidence>
<dbReference type="CDD" id="cd02440">
    <property type="entry name" value="AdoMet_MTases"/>
    <property type="match status" value="1"/>
</dbReference>
<sequence>MEEVWPQPSVSVERRPVDEAESRRANGPDWDRYADEYQATHGSFLGDIGFVWGPEGLTEEVAGVLGPLSGRDVLELGSGAGQCSRWVASRGGRAVGLDLSHRQLQHSRRIDEQSGVSVPSVQGTATALPFRDGSFDVVFCSFGALQFVADIDDAVAEAARVLRPGGRFAFSITHPTRWMFPDDPGEGGLVASQPYWDRTPYVEIDDDTGLVAYVEHHRTLGDWVRVLARHRFSLVDLVEPEWPADHDRVWGGWSRTRGLLTPGTAIFSADLPA</sequence>
<dbReference type="GO" id="GO:0032259">
    <property type="term" value="P:methylation"/>
    <property type="evidence" value="ECO:0007669"/>
    <property type="project" value="UniProtKB-KW"/>
</dbReference>
<comment type="caution">
    <text evidence="3">The sequence shown here is derived from an EMBL/GenBank/DDBJ whole genome shotgun (WGS) entry which is preliminary data.</text>
</comment>
<dbReference type="InterPro" id="IPR013216">
    <property type="entry name" value="Methyltransf_11"/>
</dbReference>
<accession>A0ABW4TGY6</accession>
<proteinExistence type="predicted"/>
<dbReference type="PANTHER" id="PTHR42912:SF93">
    <property type="entry name" value="N6-ADENOSINE-METHYLTRANSFERASE TMT1A"/>
    <property type="match status" value="1"/>
</dbReference>
<evidence type="ECO:0000259" key="2">
    <source>
        <dbReference type="Pfam" id="PF08241"/>
    </source>
</evidence>
<evidence type="ECO:0000313" key="3">
    <source>
        <dbReference type="EMBL" id="MFD1945783.1"/>
    </source>
</evidence>
<feature type="domain" description="Methyltransferase type 11" evidence="2">
    <location>
        <begin position="74"/>
        <end position="170"/>
    </location>
</feature>
<dbReference type="EC" id="2.1.1.-" evidence="3"/>
<protein>
    <submittedName>
        <fullName evidence="3">Class I SAM-dependent methyltransferase</fullName>
        <ecNumber evidence="3">2.1.1.-</ecNumber>
    </submittedName>
</protein>
<dbReference type="PANTHER" id="PTHR42912">
    <property type="entry name" value="METHYLTRANSFERASE"/>
    <property type="match status" value="1"/>
</dbReference>
<dbReference type="Proteomes" id="UP001597351">
    <property type="component" value="Unassembled WGS sequence"/>
</dbReference>
<keyword evidence="3" id="KW-0808">Transferase</keyword>
<dbReference type="InterPro" id="IPR029063">
    <property type="entry name" value="SAM-dependent_MTases_sf"/>
</dbReference>
<keyword evidence="3" id="KW-0489">Methyltransferase</keyword>
<name>A0ABW4TGY6_9ACTN</name>
<dbReference type="Gene3D" id="3.40.50.150">
    <property type="entry name" value="Vaccinia Virus protein VP39"/>
    <property type="match status" value="1"/>
</dbReference>
<dbReference type="SUPFAM" id="SSF53335">
    <property type="entry name" value="S-adenosyl-L-methionine-dependent methyltransferases"/>
    <property type="match status" value="1"/>
</dbReference>
<dbReference type="EMBL" id="JBHUGD010000001">
    <property type="protein sequence ID" value="MFD1945783.1"/>
    <property type="molecule type" value="Genomic_DNA"/>
</dbReference>
<evidence type="ECO:0000313" key="4">
    <source>
        <dbReference type="Proteomes" id="UP001597351"/>
    </source>
</evidence>
<organism evidence="3 4">
    <name type="scientific">Nocardioides aestuarii</name>
    <dbReference type="NCBI Taxonomy" id="252231"/>
    <lineage>
        <taxon>Bacteria</taxon>
        <taxon>Bacillati</taxon>
        <taxon>Actinomycetota</taxon>
        <taxon>Actinomycetes</taxon>
        <taxon>Propionibacteriales</taxon>
        <taxon>Nocardioidaceae</taxon>
        <taxon>Nocardioides</taxon>
    </lineage>
</organism>
<dbReference type="Pfam" id="PF08241">
    <property type="entry name" value="Methyltransf_11"/>
    <property type="match status" value="1"/>
</dbReference>
<keyword evidence="4" id="KW-1185">Reference proteome</keyword>
<feature type="compositionally biased region" description="Basic and acidic residues" evidence="1">
    <location>
        <begin position="12"/>
        <end position="29"/>
    </location>
</feature>
<dbReference type="GO" id="GO:0008168">
    <property type="term" value="F:methyltransferase activity"/>
    <property type="evidence" value="ECO:0007669"/>
    <property type="project" value="UniProtKB-KW"/>
</dbReference>
<dbReference type="InterPro" id="IPR050508">
    <property type="entry name" value="Methyltransf_Superfamily"/>
</dbReference>
<reference evidence="4" key="1">
    <citation type="journal article" date="2019" name="Int. J. Syst. Evol. Microbiol.">
        <title>The Global Catalogue of Microorganisms (GCM) 10K type strain sequencing project: providing services to taxonomists for standard genome sequencing and annotation.</title>
        <authorList>
            <consortium name="The Broad Institute Genomics Platform"/>
            <consortium name="The Broad Institute Genome Sequencing Center for Infectious Disease"/>
            <person name="Wu L."/>
            <person name="Ma J."/>
        </authorList>
    </citation>
    <scope>NUCLEOTIDE SEQUENCE [LARGE SCALE GENOMIC DNA]</scope>
    <source>
        <strain evidence="4">CGMCC 1.12477</strain>
    </source>
</reference>
<dbReference type="RefSeq" id="WP_343915310.1">
    <property type="nucleotide sequence ID" value="NZ_BAAAJT010000002.1"/>
</dbReference>